<feature type="transmembrane region" description="Helical" evidence="5">
    <location>
        <begin position="122"/>
        <end position="144"/>
    </location>
</feature>
<feature type="transmembrane region" description="Helical" evidence="5">
    <location>
        <begin position="71"/>
        <end position="88"/>
    </location>
</feature>
<name>A0A1M7DUN1_9RHOB</name>
<feature type="transmembrane region" description="Helical" evidence="5">
    <location>
        <begin position="6"/>
        <end position="28"/>
    </location>
</feature>
<feature type="transmembrane region" description="Helical" evidence="5">
    <location>
        <begin position="193"/>
        <end position="215"/>
    </location>
</feature>
<dbReference type="GO" id="GO:0016020">
    <property type="term" value="C:membrane"/>
    <property type="evidence" value="ECO:0007669"/>
    <property type="project" value="UniProtKB-SubCell"/>
</dbReference>
<feature type="transmembrane region" description="Helical" evidence="5">
    <location>
        <begin position="227"/>
        <end position="244"/>
    </location>
</feature>
<evidence type="ECO:0000256" key="5">
    <source>
        <dbReference type="SAM" id="Phobius"/>
    </source>
</evidence>
<dbReference type="PANTHER" id="PTHR11040">
    <property type="entry name" value="ZINC/IRON TRANSPORTER"/>
    <property type="match status" value="1"/>
</dbReference>
<reference evidence="7" key="1">
    <citation type="submission" date="2016-11" db="EMBL/GenBank/DDBJ databases">
        <authorList>
            <person name="Varghese N."/>
            <person name="Submissions S."/>
        </authorList>
    </citation>
    <scope>NUCLEOTIDE SEQUENCE [LARGE SCALE GENOMIC DNA]</scope>
    <source>
        <strain evidence="7">DSM 29327</strain>
    </source>
</reference>
<dbReference type="Proteomes" id="UP000184191">
    <property type="component" value="Unassembled WGS sequence"/>
</dbReference>
<evidence type="ECO:0000313" key="7">
    <source>
        <dbReference type="Proteomes" id="UP000184191"/>
    </source>
</evidence>
<keyword evidence="4 5" id="KW-0472">Membrane</keyword>
<feature type="transmembrane region" description="Helical" evidence="5">
    <location>
        <begin position="165"/>
        <end position="187"/>
    </location>
</feature>
<evidence type="ECO:0000313" key="6">
    <source>
        <dbReference type="EMBL" id="SHL83078.1"/>
    </source>
</evidence>
<dbReference type="AlphaFoldDB" id="A0A1M7DUN1"/>
<protein>
    <submittedName>
        <fullName evidence="6">Zinc transporter, ZIP family/zinc and cadmium transporter</fullName>
    </submittedName>
</protein>
<accession>A0A1M7DUN1</accession>
<evidence type="ECO:0000256" key="3">
    <source>
        <dbReference type="ARBA" id="ARBA00022989"/>
    </source>
</evidence>
<feature type="transmembrane region" description="Helical" evidence="5">
    <location>
        <begin position="100"/>
        <end position="116"/>
    </location>
</feature>
<gene>
    <name evidence="6" type="ORF">SAMN05444414_1526</name>
</gene>
<dbReference type="STRING" id="1054996.SAMN05444414_1526"/>
<keyword evidence="7" id="KW-1185">Reference proteome</keyword>
<feature type="transmembrane region" description="Helical" evidence="5">
    <location>
        <begin position="40"/>
        <end position="59"/>
    </location>
</feature>
<dbReference type="RefSeq" id="WP_220084052.1">
    <property type="nucleotide sequence ID" value="NZ_FRBN01000052.1"/>
</dbReference>
<sequence length="245" mass="25984">MAVSPVIPFALWASLLAGLVTTIGVLTVRRFSDWGRRNAVYFACFAAGVLIAVSFLHLMPKSLELSGEGPVFMLTGYLVMHFLNRFLTTQVCDKPATEDYAIGLVAMFGIGFHSFVDGVMYSVTFTVSVFTGVVSALGMVLHEFPEGIITYVLLLRSGFGDRQALVLALVSAAATTPLGTLLSYGWISTIDKPLLGNLMAGSAGALFYVGATHLLPMAEREPRKLSLVVLGAGIATAVGITTGAR</sequence>
<evidence type="ECO:0000256" key="4">
    <source>
        <dbReference type="ARBA" id="ARBA00023136"/>
    </source>
</evidence>
<dbReference type="GO" id="GO:0005385">
    <property type="term" value="F:zinc ion transmembrane transporter activity"/>
    <property type="evidence" value="ECO:0007669"/>
    <property type="project" value="TreeGrafter"/>
</dbReference>
<dbReference type="Pfam" id="PF02535">
    <property type="entry name" value="Zip"/>
    <property type="match status" value="2"/>
</dbReference>
<comment type="subcellular location">
    <subcellularLocation>
        <location evidence="1">Membrane</location>
        <topology evidence="1">Multi-pass membrane protein</topology>
    </subcellularLocation>
</comment>
<proteinExistence type="predicted"/>
<dbReference type="InterPro" id="IPR003689">
    <property type="entry name" value="ZIP"/>
</dbReference>
<evidence type="ECO:0000256" key="2">
    <source>
        <dbReference type="ARBA" id="ARBA00022692"/>
    </source>
</evidence>
<evidence type="ECO:0000256" key="1">
    <source>
        <dbReference type="ARBA" id="ARBA00004141"/>
    </source>
</evidence>
<organism evidence="6 7">
    <name type="scientific">Roseovarius marisflavi</name>
    <dbReference type="NCBI Taxonomy" id="1054996"/>
    <lineage>
        <taxon>Bacteria</taxon>
        <taxon>Pseudomonadati</taxon>
        <taxon>Pseudomonadota</taxon>
        <taxon>Alphaproteobacteria</taxon>
        <taxon>Rhodobacterales</taxon>
        <taxon>Roseobacteraceae</taxon>
        <taxon>Roseovarius</taxon>
    </lineage>
</organism>
<dbReference type="EMBL" id="FRBN01000052">
    <property type="protein sequence ID" value="SHL83078.1"/>
    <property type="molecule type" value="Genomic_DNA"/>
</dbReference>
<keyword evidence="2 5" id="KW-0812">Transmembrane</keyword>
<keyword evidence="3 5" id="KW-1133">Transmembrane helix</keyword>
<dbReference type="PANTHER" id="PTHR11040:SF44">
    <property type="entry name" value="PROTEIN ZNTC-RELATED"/>
    <property type="match status" value="1"/>
</dbReference>